<evidence type="ECO:0000259" key="9">
    <source>
        <dbReference type="Pfam" id="PF07885"/>
    </source>
</evidence>
<feature type="non-terminal residue" evidence="10">
    <location>
        <position position="1"/>
    </location>
</feature>
<dbReference type="EMBL" id="CALNXK010000140">
    <property type="protein sequence ID" value="CAH3167221.1"/>
    <property type="molecule type" value="Genomic_DNA"/>
</dbReference>
<dbReference type="Pfam" id="PF07885">
    <property type="entry name" value="Ion_trans_2"/>
    <property type="match status" value="1"/>
</dbReference>
<evidence type="ECO:0000256" key="3">
    <source>
        <dbReference type="ARBA" id="ARBA00022692"/>
    </source>
</evidence>
<dbReference type="InterPro" id="IPR013099">
    <property type="entry name" value="K_chnl_dom"/>
</dbReference>
<dbReference type="Gene3D" id="1.10.287.70">
    <property type="match status" value="2"/>
</dbReference>
<dbReference type="PRINTS" id="PR00169">
    <property type="entry name" value="KCHANNEL"/>
</dbReference>
<protein>
    <recommendedName>
        <fullName evidence="9">Potassium channel domain-containing protein</fullName>
    </recommendedName>
</protein>
<evidence type="ECO:0000256" key="7">
    <source>
        <dbReference type="ARBA" id="ARBA00023303"/>
    </source>
</evidence>
<feature type="transmembrane region" description="Helical" evidence="8">
    <location>
        <begin position="186"/>
        <end position="204"/>
    </location>
</feature>
<sequence>VTFPVISESTTITFKRLPRPVLVVKEISSGTASQMLRALGQIWKLFAFCLIAAAWSEIIIWFFDHKANSGHFPPSFWIGIREGLWWAIVTATTTGSKIVSKVPSNAIYLSDYITLKSSLVSLYSLKRNFHCPYSLYLIHNQDHRANQRQFPSSFWEGVREGAWWAVVTMTTVGYGDKTPKSLPARIYSAVWIIVGMIILSIFTAEVTSGLTSKELMPHHTYLGKKVS</sequence>
<feature type="transmembrane region" description="Helical" evidence="8">
    <location>
        <begin position="42"/>
        <end position="63"/>
    </location>
</feature>
<keyword evidence="4 8" id="KW-1133">Transmembrane helix</keyword>
<keyword evidence="11" id="KW-1185">Reference proteome</keyword>
<evidence type="ECO:0000313" key="10">
    <source>
        <dbReference type="EMBL" id="CAH3167221.1"/>
    </source>
</evidence>
<keyword evidence="5" id="KW-0406">Ion transport</keyword>
<dbReference type="SUPFAM" id="SSF81324">
    <property type="entry name" value="Voltage-gated potassium channels"/>
    <property type="match status" value="2"/>
</dbReference>
<evidence type="ECO:0000313" key="11">
    <source>
        <dbReference type="Proteomes" id="UP001159405"/>
    </source>
</evidence>
<evidence type="ECO:0000256" key="2">
    <source>
        <dbReference type="ARBA" id="ARBA00022448"/>
    </source>
</evidence>
<evidence type="ECO:0000256" key="5">
    <source>
        <dbReference type="ARBA" id="ARBA00023065"/>
    </source>
</evidence>
<dbReference type="PANTHER" id="PTHR11537">
    <property type="entry name" value="VOLTAGE-GATED POTASSIUM CHANNEL"/>
    <property type="match status" value="1"/>
</dbReference>
<keyword evidence="7" id="KW-0407">Ion channel</keyword>
<comment type="caution">
    <text evidence="10">The sequence shown here is derived from an EMBL/GenBank/DDBJ whole genome shotgun (WGS) entry which is preliminary data.</text>
</comment>
<dbReference type="InterPro" id="IPR028325">
    <property type="entry name" value="VG_K_chnl"/>
</dbReference>
<evidence type="ECO:0000256" key="8">
    <source>
        <dbReference type="SAM" id="Phobius"/>
    </source>
</evidence>
<accession>A0ABN8QM75</accession>
<comment type="subcellular location">
    <subcellularLocation>
        <location evidence="1">Membrane</location>
        <topology evidence="1">Multi-pass membrane protein</topology>
    </subcellularLocation>
</comment>
<gene>
    <name evidence="10" type="ORF">PLOB_00008700</name>
</gene>
<keyword evidence="6 8" id="KW-0472">Membrane</keyword>
<feature type="non-terminal residue" evidence="10">
    <location>
        <position position="227"/>
    </location>
</feature>
<keyword evidence="3 8" id="KW-0812">Transmembrane</keyword>
<keyword evidence="2" id="KW-0813">Transport</keyword>
<feature type="domain" description="Potassium channel" evidence="9">
    <location>
        <begin position="160"/>
        <end position="208"/>
    </location>
</feature>
<evidence type="ECO:0000256" key="1">
    <source>
        <dbReference type="ARBA" id="ARBA00004141"/>
    </source>
</evidence>
<reference evidence="10 11" key="1">
    <citation type="submission" date="2022-05" db="EMBL/GenBank/DDBJ databases">
        <authorList>
            <consortium name="Genoscope - CEA"/>
            <person name="William W."/>
        </authorList>
    </citation>
    <scope>NUCLEOTIDE SEQUENCE [LARGE SCALE GENOMIC DNA]</scope>
</reference>
<evidence type="ECO:0000256" key="6">
    <source>
        <dbReference type="ARBA" id="ARBA00023136"/>
    </source>
</evidence>
<dbReference type="PANTHER" id="PTHR11537:SF252">
    <property type="entry name" value="POTASSIUM VOLTAGE-GATED CHANNEL PROTEIN SHAW"/>
    <property type="match status" value="1"/>
</dbReference>
<name>A0ABN8QM75_9CNID</name>
<proteinExistence type="predicted"/>
<dbReference type="Proteomes" id="UP001159405">
    <property type="component" value="Unassembled WGS sequence"/>
</dbReference>
<organism evidence="10 11">
    <name type="scientific">Porites lobata</name>
    <dbReference type="NCBI Taxonomy" id="104759"/>
    <lineage>
        <taxon>Eukaryota</taxon>
        <taxon>Metazoa</taxon>
        <taxon>Cnidaria</taxon>
        <taxon>Anthozoa</taxon>
        <taxon>Hexacorallia</taxon>
        <taxon>Scleractinia</taxon>
        <taxon>Fungiina</taxon>
        <taxon>Poritidae</taxon>
        <taxon>Porites</taxon>
    </lineage>
</organism>
<evidence type="ECO:0000256" key="4">
    <source>
        <dbReference type="ARBA" id="ARBA00022989"/>
    </source>
</evidence>